<evidence type="ECO:0000313" key="3">
    <source>
        <dbReference type="Proteomes" id="UP000070107"/>
    </source>
</evidence>
<dbReference type="InterPro" id="IPR007791">
    <property type="entry name" value="DjlA_N"/>
</dbReference>
<dbReference type="InterPro" id="IPR036869">
    <property type="entry name" value="J_dom_sf"/>
</dbReference>
<dbReference type="SMART" id="SM00271">
    <property type="entry name" value="DnaJ"/>
    <property type="match status" value="1"/>
</dbReference>
<dbReference type="CDD" id="cd06257">
    <property type="entry name" value="DnaJ"/>
    <property type="match status" value="1"/>
</dbReference>
<dbReference type="AlphaFoldDB" id="A0A135HUD0"/>
<dbReference type="CDD" id="cd07316">
    <property type="entry name" value="terB_like_DjlA"/>
    <property type="match status" value="1"/>
</dbReference>
<keyword evidence="3" id="KW-1185">Reference proteome</keyword>
<dbReference type="Gene3D" id="1.10.287.110">
    <property type="entry name" value="DnaJ domain"/>
    <property type="match status" value="1"/>
</dbReference>
<protein>
    <submittedName>
        <fullName evidence="2">Molecular chaperone DjlA</fullName>
    </submittedName>
</protein>
<dbReference type="Proteomes" id="UP000070107">
    <property type="component" value="Unassembled WGS sequence"/>
</dbReference>
<dbReference type="SUPFAM" id="SSF158682">
    <property type="entry name" value="TerB-like"/>
    <property type="match status" value="1"/>
</dbReference>
<dbReference type="STRING" id="1494590.ATN84_12360"/>
<comment type="caution">
    <text evidence="2">The sequence shown here is derived from an EMBL/GenBank/DDBJ whole genome shotgun (WGS) entry which is preliminary data.</text>
</comment>
<sequence>MSIWVRVGDFVANVASTALTSVVEAVRTTFEGDPETRRRVSFSIAMIALSAKMAKADGVVTDHEIRAFQQIFSIPESERAHVARLYNLAKQDTAGYESYAAQMASLCGSGHPNCKCLEDILDGLFHIAKADDYVHEKELAFLTRVGEIFGFDEAHFQTIAARHVNLGDADPYVVLGLRRGASFEEARRRYRQLATENHPDRLAARGVPNEFLTIANDRIAAINVAWEKIERELKAA</sequence>
<gene>
    <name evidence="2" type="ORF">ATN84_12360</name>
</gene>
<organism evidence="2 3">
    <name type="scientific">Paramesorhizobium deserti</name>
    <dbReference type="NCBI Taxonomy" id="1494590"/>
    <lineage>
        <taxon>Bacteria</taxon>
        <taxon>Pseudomonadati</taxon>
        <taxon>Pseudomonadota</taxon>
        <taxon>Alphaproteobacteria</taxon>
        <taxon>Hyphomicrobiales</taxon>
        <taxon>Phyllobacteriaceae</taxon>
        <taxon>Paramesorhizobium</taxon>
    </lineage>
</organism>
<reference evidence="2 3" key="1">
    <citation type="submission" date="2015-11" db="EMBL/GenBank/DDBJ databases">
        <title>Draft genome sequence of Paramesorhizobium deserti A-3-E, a strain highly resistant to diverse beta-lactam antibiotics.</title>
        <authorList>
            <person name="Lv R."/>
            <person name="Yang X."/>
            <person name="Fang N."/>
            <person name="Guo J."/>
            <person name="Luo X."/>
            <person name="Peng F."/>
            <person name="Yang R."/>
            <person name="Cui Y."/>
            <person name="Fang C."/>
            <person name="Song Y."/>
        </authorList>
    </citation>
    <scope>NUCLEOTIDE SEQUENCE [LARGE SCALE GENOMIC DNA]</scope>
    <source>
        <strain evidence="2 3">A-3-E</strain>
    </source>
</reference>
<dbReference type="PROSITE" id="PS50076">
    <property type="entry name" value="DNAJ_2"/>
    <property type="match status" value="1"/>
</dbReference>
<dbReference type="RefSeq" id="WP_068882392.1">
    <property type="nucleotide sequence ID" value="NZ_LNTU01000023.1"/>
</dbReference>
<dbReference type="Pfam" id="PF05099">
    <property type="entry name" value="TerB"/>
    <property type="match status" value="1"/>
</dbReference>
<dbReference type="InterPro" id="IPR001623">
    <property type="entry name" value="DnaJ_domain"/>
</dbReference>
<dbReference type="Pfam" id="PF00226">
    <property type="entry name" value="DnaJ"/>
    <property type="match status" value="1"/>
</dbReference>
<evidence type="ECO:0000313" key="2">
    <source>
        <dbReference type="EMBL" id="KXF76803.1"/>
    </source>
</evidence>
<dbReference type="OrthoDB" id="9782583at2"/>
<accession>A0A135HUD0</accession>
<dbReference type="Gene3D" id="1.10.3680.10">
    <property type="entry name" value="TerB-like"/>
    <property type="match status" value="1"/>
</dbReference>
<dbReference type="EMBL" id="LNTU01000023">
    <property type="protein sequence ID" value="KXF76803.1"/>
    <property type="molecule type" value="Genomic_DNA"/>
</dbReference>
<dbReference type="SUPFAM" id="SSF46565">
    <property type="entry name" value="Chaperone J-domain"/>
    <property type="match status" value="1"/>
</dbReference>
<proteinExistence type="predicted"/>
<dbReference type="InterPro" id="IPR029024">
    <property type="entry name" value="TerB-like"/>
</dbReference>
<evidence type="ECO:0000259" key="1">
    <source>
        <dbReference type="PROSITE" id="PS50076"/>
    </source>
</evidence>
<name>A0A135HUD0_9HYPH</name>
<feature type="domain" description="J" evidence="1">
    <location>
        <begin position="170"/>
        <end position="234"/>
    </location>
</feature>
<dbReference type="PRINTS" id="PR00625">
    <property type="entry name" value="JDOMAIN"/>
</dbReference>